<keyword evidence="5" id="KW-1185">Reference proteome</keyword>
<gene>
    <name evidence="4" type="ORF">E8A74_32175</name>
</gene>
<dbReference type="Pfam" id="PF13578">
    <property type="entry name" value="Methyltransf_24"/>
    <property type="match status" value="1"/>
</dbReference>
<dbReference type="SUPFAM" id="SSF53335">
    <property type="entry name" value="S-adenosyl-L-methionine-dependent methyltransferases"/>
    <property type="match status" value="1"/>
</dbReference>
<name>A0A4V5PML3_9BACT</name>
<keyword evidence="2 4" id="KW-0808">Transferase</keyword>
<dbReference type="PANTHER" id="PTHR43167:SF1">
    <property type="entry name" value="PUTATIVE (AFU_ORTHOLOGUE AFUA_6G01830)-RELATED"/>
    <property type="match status" value="1"/>
</dbReference>
<dbReference type="RefSeq" id="WP_136932952.1">
    <property type="nucleotide sequence ID" value="NZ_SSMQ01000042.1"/>
</dbReference>
<keyword evidence="1 4" id="KW-0489">Methyltransferase</keyword>
<comment type="caution">
    <text evidence="4">The sequence shown here is derived from an EMBL/GenBank/DDBJ whole genome shotgun (WGS) entry which is preliminary data.</text>
</comment>
<dbReference type="GO" id="GO:0032259">
    <property type="term" value="P:methylation"/>
    <property type="evidence" value="ECO:0007669"/>
    <property type="project" value="UniProtKB-KW"/>
</dbReference>
<reference evidence="4 5" key="1">
    <citation type="submission" date="2019-04" db="EMBL/GenBank/DDBJ databases">
        <authorList>
            <person name="Li Y."/>
            <person name="Wang J."/>
        </authorList>
    </citation>
    <scope>NUCLEOTIDE SEQUENCE [LARGE SCALE GENOMIC DNA]</scope>
    <source>
        <strain evidence="4 5">DSM 14668</strain>
    </source>
</reference>
<accession>A0A4V5PML3</accession>
<dbReference type="PROSITE" id="PS51682">
    <property type="entry name" value="SAM_OMT_I"/>
    <property type="match status" value="1"/>
</dbReference>
<dbReference type="OrthoDB" id="9799672at2"/>
<dbReference type="Gene3D" id="3.40.50.150">
    <property type="entry name" value="Vaccinia Virus protein VP39"/>
    <property type="match status" value="1"/>
</dbReference>
<proteinExistence type="predicted"/>
<dbReference type="EMBL" id="SSMQ01000042">
    <property type="protein sequence ID" value="TKD01025.1"/>
    <property type="molecule type" value="Genomic_DNA"/>
</dbReference>
<sequence length="231" mass="25236">MDTTTASPNSLNRADVRDLLDRLHRRARGDYLKLPFKVPALAKGLLRGQTVTEIFTAGVARDLYLPVSPEQGRFLYLMARTVGARSIVEFGTSFGLSTLYLAAAVTDNGGGKVIGTELEPGKHAVATDNLRVAGFGEVAEVRLGDALQTLRDVPGPVDMVLLDGWKDLYMPVLELLKPKLRKGSVVLADNIFTFKKALRPFVEYMQSGKNGFQSTTLSIADGFEYSYYEGA</sequence>
<evidence type="ECO:0000256" key="2">
    <source>
        <dbReference type="ARBA" id="ARBA00022679"/>
    </source>
</evidence>
<dbReference type="PANTHER" id="PTHR43167">
    <property type="entry name" value="PUTATIVE (AFU_ORTHOLOGUE AFUA_6G01830)-RELATED"/>
    <property type="match status" value="1"/>
</dbReference>
<evidence type="ECO:0000256" key="1">
    <source>
        <dbReference type="ARBA" id="ARBA00022603"/>
    </source>
</evidence>
<keyword evidence="3" id="KW-0949">S-adenosyl-L-methionine</keyword>
<evidence type="ECO:0000313" key="5">
    <source>
        <dbReference type="Proteomes" id="UP000309215"/>
    </source>
</evidence>
<evidence type="ECO:0000313" key="4">
    <source>
        <dbReference type="EMBL" id="TKD01025.1"/>
    </source>
</evidence>
<protein>
    <submittedName>
        <fullName evidence="4">Methyltransferase</fullName>
    </submittedName>
</protein>
<evidence type="ECO:0000256" key="3">
    <source>
        <dbReference type="ARBA" id="ARBA00022691"/>
    </source>
</evidence>
<dbReference type="GO" id="GO:0008171">
    <property type="term" value="F:O-methyltransferase activity"/>
    <property type="evidence" value="ECO:0007669"/>
    <property type="project" value="InterPro"/>
</dbReference>
<organism evidence="4 5">
    <name type="scientific">Polyangium fumosum</name>
    <dbReference type="NCBI Taxonomy" id="889272"/>
    <lineage>
        <taxon>Bacteria</taxon>
        <taxon>Pseudomonadati</taxon>
        <taxon>Myxococcota</taxon>
        <taxon>Polyangia</taxon>
        <taxon>Polyangiales</taxon>
        <taxon>Polyangiaceae</taxon>
        <taxon>Polyangium</taxon>
    </lineage>
</organism>
<dbReference type="Proteomes" id="UP000309215">
    <property type="component" value="Unassembled WGS sequence"/>
</dbReference>
<dbReference type="InterPro" id="IPR002935">
    <property type="entry name" value="SAM_O-MeTrfase"/>
</dbReference>
<dbReference type="AlphaFoldDB" id="A0A4V5PML3"/>
<dbReference type="InterPro" id="IPR029063">
    <property type="entry name" value="SAM-dependent_MTases_sf"/>
</dbReference>
<dbReference type="CDD" id="cd02440">
    <property type="entry name" value="AdoMet_MTases"/>
    <property type="match status" value="1"/>
</dbReference>